<evidence type="ECO:0000256" key="1">
    <source>
        <dbReference type="ARBA" id="ARBA00004141"/>
    </source>
</evidence>
<keyword evidence="11" id="KW-1185">Reference proteome</keyword>
<evidence type="ECO:0000256" key="5">
    <source>
        <dbReference type="ARBA" id="ARBA00023136"/>
    </source>
</evidence>
<feature type="transmembrane region" description="Helical" evidence="7">
    <location>
        <begin position="287"/>
        <end position="304"/>
    </location>
</feature>
<feature type="chain" id="PRO_5035746182" description="GOST seven transmembrane domain-containing protein" evidence="8">
    <location>
        <begin position="21"/>
        <end position="496"/>
    </location>
</feature>
<reference evidence="10" key="1">
    <citation type="submission" date="2021-02" db="EMBL/GenBank/DDBJ databases">
        <authorList>
            <person name="Palmer J.M."/>
        </authorList>
    </citation>
    <scope>NUCLEOTIDE SEQUENCE</scope>
    <source>
        <strain evidence="10">SCRP734</strain>
    </source>
</reference>
<dbReference type="GO" id="GO:0005794">
    <property type="term" value="C:Golgi apparatus"/>
    <property type="evidence" value="ECO:0007669"/>
    <property type="project" value="TreeGrafter"/>
</dbReference>
<evidence type="ECO:0000259" key="9">
    <source>
        <dbReference type="Pfam" id="PF06814"/>
    </source>
</evidence>
<evidence type="ECO:0000256" key="6">
    <source>
        <dbReference type="SAM" id="MobiDB-lite"/>
    </source>
</evidence>
<dbReference type="InterPro" id="IPR009637">
    <property type="entry name" value="GPR107/GPR108-like"/>
</dbReference>
<comment type="subcellular location">
    <subcellularLocation>
        <location evidence="1">Membrane</location>
        <topology evidence="1">Multi-pass membrane protein</topology>
    </subcellularLocation>
</comment>
<feature type="transmembrane region" description="Helical" evidence="7">
    <location>
        <begin position="393"/>
        <end position="414"/>
    </location>
</feature>
<feature type="transmembrane region" description="Helical" evidence="7">
    <location>
        <begin position="214"/>
        <end position="232"/>
    </location>
</feature>
<keyword evidence="3 8" id="KW-0732">Signal</keyword>
<gene>
    <name evidence="10" type="ORF">PHYPSEUDO_008118</name>
</gene>
<organism evidence="10 11">
    <name type="scientific">Phytophthora pseudosyringae</name>
    <dbReference type="NCBI Taxonomy" id="221518"/>
    <lineage>
        <taxon>Eukaryota</taxon>
        <taxon>Sar</taxon>
        <taxon>Stramenopiles</taxon>
        <taxon>Oomycota</taxon>
        <taxon>Peronosporomycetes</taxon>
        <taxon>Peronosporales</taxon>
        <taxon>Peronosporaceae</taxon>
        <taxon>Phytophthora</taxon>
    </lineage>
</organism>
<name>A0A8T1VFR0_9STRA</name>
<feature type="transmembrane region" description="Helical" evidence="7">
    <location>
        <begin position="316"/>
        <end position="339"/>
    </location>
</feature>
<keyword evidence="5 7" id="KW-0472">Membrane</keyword>
<dbReference type="PANTHER" id="PTHR21229">
    <property type="entry name" value="LUNG SEVEN TRANSMEMBRANE RECEPTOR"/>
    <property type="match status" value="1"/>
</dbReference>
<dbReference type="PANTHER" id="PTHR21229:SF2">
    <property type="entry name" value="RE59932P"/>
    <property type="match status" value="1"/>
</dbReference>
<keyword evidence="2 7" id="KW-0812">Transmembrane</keyword>
<dbReference type="EMBL" id="JAGDFM010000329">
    <property type="protein sequence ID" value="KAG7379776.1"/>
    <property type="molecule type" value="Genomic_DNA"/>
</dbReference>
<evidence type="ECO:0000256" key="8">
    <source>
        <dbReference type="SAM" id="SignalP"/>
    </source>
</evidence>
<evidence type="ECO:0000256" key="7">
    <source>
        <dbReference type="SAM" id="Phobius"/>
    </source>
</evidence>
<keyword evidence="4 7" id="KW-1133">Transmembrane helix</keyword>
<evidence type="ECO:0000256" key="4">
    <source>
        <dbReference type="ARBA" id="ARBA00022989"/>
    </source>
</evidence>
<dbReference type="InterPro" id="IPR053937">
    <property type="entry name" value="GOST_TM"/>
</dbReference>
<proteinExistence type="predicted"/>
<evidence type="ECO:0000256" key="3">
    <source>
        <dbReference type="ARBA" id="ARBA00022729"/>
    </source>
</evidence>
<evidence type="ECO:0000313" key="10">
    <source>
        <dbReference type="EMBL" id="KAG7379776.1"/>
    </source>
</evidence>
<evidence type="ECO:0000313" key="11">
    <source>
        <dbReference type="Proteomes" id="UP000694044"/>
    </source>
</evidence>
<feature type="domain" description="GOST seven transmembrane" evidence="9">
    <location>
        <begin position="179"/>
        <end position="418"/>
    </location>
</feature>
<feature type="region of interest" description="Disordered" evidence="6">
    <location>
        <begin position="472"/>
        <end position="496"/>
    </location>
</feature>
<dbReference type="Pfam" id="PF06814">
    <property type="entry name" value="GOST_TM"/>
    <property type="match status" value="1"/>
</dbReference>
<dbReference type="AlphaFoldDB" id="A0A8T1VFR0"/>
<feature type="transmembrane region" description="Helical" evidence="7">
    <location>
        <begin position="182"/>
        <end position="202"/>
    </location>
</feature>
<feature type="signal peptide" evidence="8">
    <location>
        <begin position="1"/>
        <end position="20"/>
    </location>
</feature>
<accession>A0A8T1VFR0</accession>
<comment type="caution">
    <text evidence="10">The sequence shown here is derived from an EMBL/GenBank/DDBJ whole genome shotgun (WGS) entry which is preliminary data.</text>
</comment>
<dbReference type="OrthoDB" id="29657at2759"/>
<protein>
    <recommendedName>
        <fullName evidence="9">GOST seven transmembrane domain-containing protein</fullName>
    </recommendedName>
</protein>
<feature type="transmembrane region" description="Helical" evidence="7">
    <location>
        <begin position="252"/>
        <end position="275"/>
    </location>
</feature>
<dbReference type="GO" id="GO:0016020">
    <property type="term" value="C:membrane"/>
    <property type="evidence" value="ECO:0007669"/>
    <property type="project" value="UniProtKB-SubCell"/>
</dbReference>
<sequence length="496" mass="55017">MRGTLSLAALLALGLQHAAAMKQSWAFEGEDRPHFLIERFGFDPSGRMDVSVSQVEMSAQVPAGLLFVHEDELWETVALLEDAVGSDEAGSDEGDTCVLQLRQDSRWVDLTDAQTWNVSRGHQLVKLNGREGGAHNGPLSIGFYYIFYAQCTPGLKVSFHMDAMFKNGANNFFSAGDAPLPVVYLTTSLLFLGAAAAWWRCLAVHRDYVQRVHWLMAVLVTVKAVALFAEAMRAYYMKRNGDTLTAWTAVTYAFMSLKGLLLFSVLLLIGTGWSLLKPHLSQRDKSVLSLVLVLQVVSNIAQILESETAVGTRAWVSWRDVLILTDVACCAAVLFPIVWSIRELRVAAATDGKAFANLQKLTQFRSFYLLVICYIYVTRLVLQLLQASLPYDATWVAVAVSELAALGFFTVTGYRFRPLLLNPYLEVAMHEDDLEEFALDDNEDGLDFRTVQRTDIRKFAYGAPVKTKASYAVKSQSSPTRAGYAKKRSGGFNSDL</sequence>
<feature type="transmembrane region" description="Helical" evidence="7">
    <location>
        <begin position="367"/>
        <end position="387"/>
    </location>
</feature>
<dbReference type="Proteomes" id="UP000694044">
    <property type="component" value="Unassembled WGS sequence"/>
</dbReference>
<evidence type="ECO:0000256" key="2">
    <source>
        <dbReference type="ARBA" id="ARBA00022692"/>
    </source>
</evidence>